<gene>
    <name evidence="2" type="ORF">HZY93_08715</name>
</gene>
<protein>
    <submittedName>
        <fullName evidence="2">Transposase</fullName>
    </submittedName>
</protein>
<evidence type="ECO:0000313" key="3">
    <source>
        <dbReference type="Proteomes" id="UP000563349"/>
    </source>
</evidence>
<sequence>LLKKEESIRLALSVPYNNGLVEGTNNKIKLLKRSAFGYRKHERVYNILCKRKKGINPAIVELYQKYY</sequence>
<comment type="caution">
    <text evidence="2">The sequence shown here is derived from an EMBL/GenBank/DDBJ whole genome shotgun (WGS) entry which is preliminary data.</text>
</comment>
<dbReference type="AlphaFoldDB" id="A0A7Z0LED6"/>
<evidence type="ECO:0000313" key="2">
    <source>
        <dbReference type="EMBL" id="NYS49964.1"/>
    </source>
</evidence>
<reference evidence="2 3" key="1">
    <citation type="submission" date="2020-07" db="EMBL/GenBank/DDBJ databases">
        <title>MOT database genomes.</title>
        <authorList>
            <person name="Joseph S."/>
            <person name="Aduse-Opoku J."/>
            <person name="Hashim A."/>
            <person name="Wade W."/>
            <person name="Curtis M."/>
        </authorList>
    </citation>
    <scope>NUCLEOTIDE SEQUENCE [LARGE SCALE GENOMIC DNA]</scope>
    <source>
        <strain evidence="2 3">CCW311</strain>
    </source>
</reference>
<dbReference type="EMBL" id="JACBYG010000386">
    <property type="protein sequence ID" value="NYS49964.1"/>
    <property type="molecule type" value="Genomic_DNA"/>
</dbReference>
<accession>A0A7Z0LED6</accession>
<dbReference type="Pfam" id="PF01610">
    <property type="entry name" value="DDE_Tnp_ISL3"/>
    <property type="match status" value="1"/>
</dbReference>
<proteinExistence type="predicted"/>
<name>A0A7Z0LED6_9STRE</name>
<evidence type="ECO:0000259" key="1">
    <source>
        <dbReference type="Pfam" id="PF01610"/>
    </source>
</evidence>
<feature type="non-terminal residue" evidence="2">
    <location>
        <position position="1"/>
    </location>
</feature>
<keyword evidence="3" id="KW-1185">Reference proteome</keyword>
<dbReference type="Proteomes" id="UP000563349">
    <property type="component" value="Unassembled WGS sequence"/>
</dbReference>
<organism evidence="2 3">
    <name type="scientific">Streptococcus danieliae</name>
    <dbReference type="NCBI Taxonomy" id="747656"/>
    <lineage>
        <taxon>Bacteria</taxon>
        <taxon>Bacillati</taxon>
        <taxon>Bacillota</taxon>
        <taxon>Bacilli</taxon>
        <taxon>Lactobacillales</taxon>
        <taxon>Streptococcaceae</taxon>
        <taxon>Streptococcus</taxon>
    </lineage>
</organism>
<feature type="domain" description="Transposase IS204/IS1001/IS1096/IS1165 DDE" evidence="1">
    <location>
        <begin position="4"/>
        <end position="43"/>
    </location>
</feature>
<dbReference type="InterPro" id="IPR002560">
    <property type="entry name" value="Transposase_DDE"/>
</dbReference>
<dbReference type="RefSeq" id="WP_179924426.1">
    <property type="nucleotide sequence ID" value="NZ_JACBYG010000386.1"/>
</dbReference>